<proteinExistence type="predicted"/>
<keyword evidence="3" id="KW-1185">Reference proteome</keyword>
<dbReference type="InterPro" id="IPR003737">
    <property type="entry name" value="GlcNAc_PI_deacetylase-related"/>
</dbReference>
<dbReference type="Proteomes" id="UP000526734">
    <property type="component" value="Unassembled WGS sequence"/>
</dbReference>
<dbReference type="PANTHER" id="PTHR12993">
    <property type="entry name" value="N-ACETYLGLUCOSAMINYL-PHOSPHATIDYLINOSITOL DE-N-ACETYLASE-RELATED"/>
    <property type="match status" value="1"/>
</dbReference>
<dbReference type="GO" id="GO:0010126">
    <property type="term" value="P:mycothiol metabolic process"/>
    <property type="evidence" value="ECO:0007669"/>
    <property type="project" value="InterPro"/>
</dbReference>
<evidence type="ECO:0000256" key="1">
    <source>
        <dbReference type="ARBA" id="ARBA00022833"/>
    </source>
</evidence>
<dbReference type="SUPFAM" id="SSF102588">
    <property type="entry name" value="LmbE-like"/>
    <property type="match status" value="1"/>
</dbReference>
<gene>
    <name evidence="2" type="primary">mca</name>
    <name evidence="2" type="ORF">H4281_26385</name>
</gene>
<reference evidence="2 3" key="1">
    <citation type="submission" date="2020-08" db="EMBL/GenBank/DDBJ databases">
        <title>Amycolatopsis sp. nov. DR6-1 isolated from Dendrobium heterocarpum.</title>
        <authorList>
            <person name="Tedsree N."/>
            <person name="Kuncharoen N."/>
            <person name="Likhitwitayawuid K."/>
            <person name="Tanasupawat S."/>
        </authorList>
    </citation>
    <scope>NUCLEOTIDE SEQUENCE [LARGE SCALE GENOMIC DNA]</scope>
    <source>
        <strain evidence="2 3">DR6-1</strain>
    </source>
</reference>
<dbReference type="AlphaFoldDB" id="A0A7W3W0S5"/>
<dbReference type="NCBIfam" id="TIGR03446">
    <property type="entry name" value="mycothiol_Mca"/>
    <property type="match status" value="1"/>
</dbReference>
<dbReference type="PANTHER" id="PTHR12993:SF11">
    <property type="entry name" value="N-ACETYLGLUCOSAMINYL-PHOSPHATIDYLINOSITOL DE-N-ACETYLASE"/>
    <property type="match status" value="1"/>
</dbReference>
<accession>A0A7W3W0S5</accession>
<protein>
    <submittedName>
        <fullName evidence="2">Mycothiol conjugate amidase Mca</fullName>
    </submittedName>
</protein>
<dbReference type="InterPro" id="IPR017811">
    <property type="entry name" value="Mca"/>
</dbReference>
<dbReference type="Gene3D" id="3.40.50.10320">
    <property type="entry name" value="LmbE-like"/>
    <property type="match status" value="1"/>
</dbReference>
<keyword evidence="1" id="KW-0862">Zinc</keyword>
<dbReference type="GO" id="GO:0016811">
    <property type="term" value="F:hydrolase activity, acting on carbon-nitrogen (but not peptide) bonds, in linear amides"/>
    <property type="evidence" value="ECO:0007669"/>
    <property type="project" value="TreeGrafter"/>
</dbReference>
<dbReference type="RefSeq" id="WP_182893618.1">
    <property type="nucleotide sequence ID" value="NZ_JACGZW010000009.1"/>
</dbReference>
<dbReference type="InterPro" id="IPR024078">
    <property type="entry name" value="LmbE-like_dom_sf"/>
</dbReference>
<comment type="caution">
    <text evidence="2">The sequence shown here is derived from an EMBL/GenBank/DDBJ whole genome shotgun (WGS) entry which is preliminary data.</text>
</comment>
<name>A0A7W3W0S5_9PSEU</name>
<dbReference type="EMBL" id="JACGZW010000009">
    <property type="protein sequence ID" value="MBB1156695.1"/>
    <property type="molecule type" value="Genomic_DNA"/>
</dbReference>
<evidence type="ECO:0000313" key="2">
    <source>
        <dbReference type="EMBL" id="MBB1156695.1"/>
    </source>
</evidence>
<evidence type="ECO:0000313" key="3">
    <source>
        <dbReference type="Proteomes" id="UP000526734"/>
    </source>
</evidence>
<sequence length="274" mass="30208">MTLRLLAVHAHPDDESSKGAATLARYAAEGVDVLVATCTGGERGDVLNPTLDREDVRRDLPAIRRREMADAARILGVRQTFLGHVDSGLATPSPAGGFAEIPLVEATKPLLELMREFRPQVVVTYDETGGYPHPDHIRAHEVTTAAFDESDDGSPRKLYYLATLSRSWFAAMHEATLAAGEESLMGPVLEELPPIDVLTVTARIRCEEHFATRDAALRAHATQMDPGHPFFAHSREIEREVWPWEDYHLARTNGPVAPSAGVEDDLFEGLRWLS</sequence>
<organism evidence="2 3">
    <name type="scientific">Amycolatopsis dendrobii</name>
    <dbReference type="NCBI Taxonomy" id="2760662"/>
    <lineage>
        <taxon>Bacteria</taxon>
        <taxon>Bacillati</taxon>
        <taxon>Actinomycetota</taxon>
        <taxon>Actinomycetes</taxon>
        <taxon>Pseudonocardiales</taxon>
        <taxon>Pseudonocardiaceae</taxon>
        <taxon>Amycolatopsis</taxon>
    </lineage>
</organism>
<dbReference type="Pfam" id="PF02585">
    <property type="entry name" value="PIG-L"/>
    <property type="match status" value="1"/>
</dbReference>